<sequence length="322" mass="36688">MKEFHLTFLDFPKDNSVTRLISRCPSLEYLALTAVNWKLVNPVNICSPSLRRLAINITDNWFKKPRSKVVLNVPNLEYLNYVDVWSLSYSIGDLNSLVEAEVDIAARGSFETVLNLISSLSNVRRLHLMGMCVQVLNQCEILKHKLPVFRNLNHLQLGCWNYFKWNKILMELLTCAPFLETLTFTELIHFDLDTIDIQINYPDLNILFDASHHLLHRWNLQKLYNLISISPNIINQCSISSVTHCLPELALAMSPSPLHQRSYIGPVVVDTKPTEDGCFTLIAELIPKEKVGNCLTGRVTMIIGTYPKLVKSTSGFETNKES</sequence>
<keyword evidence="2" id="KW-1185">Reference proteome</keyword>
<feature type="domain" description="F-box/LRR-repeat protein 15/At3g58940/PEG3-like LRR" evidence="1">
    <location>
        <begin position="13"/>
        <end position="85"/>
    </location>
</feature>
<dbReference type="PANTHER" id="PTHR31900">
    <property type="entry name" value="F-BOX/RNI SUPERFAMILY PROTEIN-RELATED"/>
    <property type="match status" value="1"/>
</dbReference>
<gene>
    <name evidence="3" type="primary">LOC130465546</name>
</gene>
<dbReference type="PANTHER" id="PTHR31900:SF27">
    <property type="entry name" value="FBD DOMAIN-CONTAINING PROTEIN"/>
    <property type="match status" value="1"/>
</dbReference>
<dbReference type="InterPro" id="IPR050232">
    <property type="entry name" value="FBL13/AtMIF1-like"/>
</dbReference>
<dbReference type="GeneID" id="130465546"/>
<name>A0ABM3R401_SPIOL</name>
<dbReference type="Pfam" id="PF24758">
    <property type="entry name" value="LRR_At5g56370"/>
    <property type="match status" value="1"/>
</dbReference>
<dbReference type="InterPro" id="IPR055411">
    <property type="entry name" value="LRR_FXL15/At3g58940/PEG3-like"/>
</dbReference>
<reference evidence="2" key="1">
    <citation type="journal article" date="2021" name="Nat. Commun.">
        <title>Genomic analyses provide insights into spinach domestication and the genetic basis of agronomic traits.</title>
        <authorList>
            <person name="Cai X."/>
            <person name="Sun X."/>
            <person name="Xu C."/>
            <person name="Sun H."/>
            <person name="Wang X."/>
            <person name="Ge C."/>
            <person name="Zhang Z."/>
            <person name="Wang Q."/>
            <person name="Fei Z."/>
            <person name="Jiao C."/>
            <person name="Wang Q."/>
        </authorList>
    </citation>
    <scope>NUCLEOTIDE SEQUENCE [LARGE SCALE GENOMIC DNA]</scope>
    <source>
        <strain evidence="2">cv. Varoflay</strain>
    </source>
</reference>
<evidence type="ECO:0000313" key="3">
    <source>
        <dbReference type="RefSeq" id="XP_056690325.1"/>
    </source>
</evidence>
<organism evidence="2 3">
    <name type="scientific">Spinacia oleracea</name>
    <name type="common">Spinach</name>
    <dbReference type="NCBI Taxonomy" id="3562"/>
    <lineage>
        <taxon>Eukaryota</taxon>
        <taxon>Viridiplantae</taxon>
        <taxon>Streptophyta</taxon>
        <taxon>Embryophyta</taxon>
        <taxon>Tracheophyta</taxon>
        <taxon>Spermatophyta</taxon>
        <taxon>Magnoliopsida</taxon>
        <taxon>eudicotyledons</taxon>
        <taxon>Gunneridae</taxon>
        <taxon>Pentapetalae</taxon>
        <taxon>Caryophyllales</taxon>
        <taxon>Chenopodiaceae</taxon>
        <taxon>Chenopodioideae</taxon>
        <taxon>Anserineae</taxon>
        <taxon>Spinacia</taxon>
    </lineage>
</organism>
<evidence type="ECO:0000259" key="1">
    <source>
        <dbReference type="Pfam" id="PF24758"/>
    </source>
</evidence>
<reference evidence="3" key="2">
    <citation type="submission" date="2025-08" db="UniProtKB">
        <authorList>
            <consortium name="RefSeq"/>
        </authorList>
    </citation>
    <scope>IDENTIFICATION</scope>
    <source>
        <tissue evidence="3">Leaf</tissue>
    </source>
</reference>
<dbReference type="RefSeq" id="XP_056690325.1">
    <property type="nucleotide sequence ID" value="XM_056834347.1"/>
</dbReference>
<dbReference type="Proteomes" id="UP000813463">
    <property type="component" value="Chromosome 1"/>
</dbReference>
<accession>A0ABM3R401</accession>
<evidence type="ECO:0000313" key="2">
    <source>
        <dbReference type="Proteomes" id="UP000813463"/>
    </source>
</evidence>
<protein>
    <submittedName>
        <fullName evidence="3">F-box protein At3g62430-like</fullName>
    </submittedName>
</protein>
<proteinExistence type="predicted"/>
<dbReference type="SUPFAM" id="SSF52047">
    <property type="entry name" value="RNI-like"/>
    <property type="match status" value="2"/>
</dbReference>